<dbReference type="InterPro" id="IPR052014">
    <property type="entry name" value="Dictyostelium_Tiger"/>
</dbReference>
<feature type="domain" description="IPT/TIG" evidence="2">
    <location>
        <begin position="187"/>
        <end position="257"/>
    </location>
</feature>
<dbReference type="PANTHER" id="PTHR31341">
    <property type="entry name" value="IPT/TIG DOMAIN-CONTAINING PROTEIN-RELATED-RELATED"/>
    <property type="match status" value="1"/>
</dbReference>
<dbReference type="AlphaFoldDB" id="A0A937X0N8"/>
<dbReference type="SUPFAM" id="SSF81296">
    <property type="entry name" value="E set domains"/>
    <property type="match status" value="4"/>
</dbReference>
<name>A0A937X0N8_9BACT</name>
<feature type="domain" description="IPT/TIG" evidence="2">
    <location>
        <begin position="265"/>
        <end position="329"/>
    </location>
</feature>
<dbReference type="InterPro" id="IPR014756">
    <property type="entry name" value="Ig_E-set"/>
</dbReference>
<accession>A0A937X0N8</accession>
<keyword evidence="1" id="KW-0325">Glycoprotein</keyword>
<dbReference type="Gene3D" id="2.130.10.10">
    <property type="entry name" value="YVTN repeat-like/Quinoprotein amine dehydrogenase"/>
    <property type="match status" value="1"/>
</dbReference>
<proteinExistence type="predicted"/>
<dbReference type="Gene3D" id="2.60.40.10">
    <property type="entry name" value="Immunoglobulins"/>
    <property type="match status" value="4"/>
</dbReference>
<gene>
    <name evidence="3" type="ORF">FJZ00_01530</name>
</gene>
<dbReference type="SUPFAM" id="SSF101898">
    <property type="entry name" value="NHL repeat"/>
    <property type="match status" value="1"/>
</dbReference>
<evidence type="ECO:0000259" key="2">
    <source>
        <dbReference type="Pfam" id="PF01833"/>
    </source>
</evidence>
<evidence type="ECO:0000256" key="1">
    <source>
        <dbReference type="ARBA" id="ARBA00023180"/>
    </source>
</evidence>
<evidence type="ECO:0000313" key="4">
    <source>
        <dbReference type="Proteomes" id="UP000703893"/>
    </source>
</evidence>
<sequence length="685" mass="70566">IRTIVLWNGTNWLSISNGSAGGAVILSALTTAVALVSALDPTGLPAANTIGKVTTAFNPPALDAAVVIPAHPDSEINAVATDLISFLNQDVDPFAPLSVIKPRLDSLTPAAAKVGDAVALAGAGFSPVPGGNTVMIGGKQATILSASPKLIIAAVPAISADSGVTVATARGTTAARTLALLQNTIAPVVLGVAPHVAAAGNTITITGQNFTADSRVNFQGAANQAPATAEANSVTIKIPSSALPGTITVSNSNGTSNQFFVALLPAITGLSATSGTTGSSVTLSGSGFASGGTVTIGNVEMNQTSYANNSIVVTVPDSAMDGQISVVTAFGTSNSKSYLVKPNISNVNPNNGFPESEITINGTGFGALQTSGSAVFFDNRPATITSWSNTAVKIKGEGGGPGDRTVTVKTANGTSNGVTWKLTWGANRSHYVWDSSGRMYVTSSHCCGGQILRESSAGSGNFQVWKNGTPYSGRLAIDPNDRVWHVTHLRDNLVTRYNTDGSQQQVRVGGSTFGLALDSAGNAFIGTWSNGTVYKVDANSFNVSAVFSGTSNYQSGLSIDAVGNVYFTRDRNGAIGKWDKSTGQLTTFSVISNFPIPISHAPDGVLIAPESRSQWIYRIDANGNASQWFNFGSATSCGDIRTHSLSVQDDGTIYLGKYATCAGSVGYRISTNRSFTLIYSGNYLF</sequence>
<reference evidence="3 4" key="1">
    <citation type="submission" date="2019-03" db="EMBL/GenBank/DDBJ databases">
        <title>Lake Tanganyika Metagenome-Assembled Genomes (MAGs).</title>
        <authorList>
            <person name="Tran P."/>
        </authorList>
    </citation>
    <scope>NUCLEOTIDE SEQUENCE [LARGE SCALE GENOMIC DNA]</scope>
    <source>
        <strain evidence="3">K_DeepCast_65m_m2_236</strain>
    </source>
</reference>
<dbReference type="EMBL" id="VGJX01000052">
    <property type="protein sequence ID" value="MBM3273804.1"/>
    <property type="molecule type" value="Genomic_DNA"/>
</dbReference>
<feature type="non-terminal residue" evidence="3">
    <location>
        <position position="1"/>
    </location>
</feature>
<dbReference type="Pfam" id="PF01833">
    <property type="entry name" value="TIG"/>
    <property type="match status" value="4"/>
</dbReference>
<protein>
    <submittedName>
        <fullName evidence="3">IPT/TIG domain-containing protein</fullName>
    </submittedName>
</protein>
<evidence type="ECO:0000313" key="3">
    <source>
        <dbReference type="EMBL" id="MBM3273804.1"/>
    </source>
</evidence>
<feature type="domain" description="IPT/TIG" evidence="2">
    <location>
        <begin position="102"/>
        <end position="166"/>
    </location>
</feature>
<dbReference type="InterPro" id="IPR002909">
    <property type="entry name" value="IPT_dom"/>
</dbReference>
<comment type="caution">
    <text evidence="3">The sequence shown here is derived from an EMBL/GenBank/DDBJ whole genome shotgun (WGS) entry which is preliminary data.</text>
</comment>
<dbReference type="InterPro" id="IPR013783">
    <property type="entry name" value="Ig-like_fold"/>
</dbReference>
<organism evidence="3 4">
    <name type="scientific">Candidatus Tanganyikabacteria bacterium</name>
    <dbReference type="NCBI Taxonomy" id="2961651"/>
    <lineage>
        <taxon>Bacteria</taxon>
        <taxon>Bacillati</taxon>
        <taxon>Candidatus Sericytochromatia</taxon>
        <taxon>Candidatus Tanganyikabacteria</taxon>
    </lineage>
</organism>
<dbReference type="InterPro" id="IPR015943">
    <property type="entry name" value="WD40/YVTN_repeat-like_dom_sf"/>
</dbReference>
<feature type="domain" description="IPT/TIG" evidence="2">
    <location>
        <begin position="342"/>
        <end position="418"/>
    </location>
</feature>
<dbReference type="Proteomes" id="UP000703893">
    <property type="component" value="Unassembled WGS sequence"/>
</dbReference>